<accession>A0AAW5C279</accession>
<dbReference type="PANTHER" id="PTHR43236:SF1">
    <property type="entry name" value="BLL7220 PROTEIN"/>
    <property type="match status" value="1"/>
</dbReference>
<protein>
    <submittedName>
        <fullName evidence="2">ImmA/IrrE family metallo-endopeptidase</fullName>
    </submittedName>
</protein>
<dbReference type="InterPro" id="IPR052345">
    <property type="entry name" value="Rad_response_metalloprotease"/>
</dbReference>
<comment type="caution">
    <text evidence="2">The sequence shown here is derived from an EMBL/GenBank/DDBJ whole genome shotgun (WGS) entry which is preliminary data.</text>
</comment>
<sequence>MNNKQIPKLVSYLKRKYGTDDPEEIADYLGVTIIRMPLEDVVAGFYKLLKRRKYIFLNSDIDDDVFLRVVLAHELGHAIMHPKENCAFMKSKTLLLTSRIEKQANIFAAFLLIDDDMLEEFYGYTEEQFCNCTGYPLELLGLRLF</sequence>
<name>A0AAW5C279_9FIRM</name>
<dbReference type="EMBL" id="JAKNGE010000058">
    <property type="protein sequence ID" value="MCG4749284.1"/>
    <property type="molecule type" value="Genomic_DNA"/>
</dbReference>
<dbReference type="InterPro" id="IPR010359">
    <property type="entry name" value="IrrE_HExxH"/>
</dbReference>
<gene>
    <name evidence="2" type="ORF">L0N08_28155</name>
</gene>
<dbReference type="Proteomes" id="UP001299608">
    <property type="component" value="Unassembled WGS sequence"/>
</dbReference>
<feature type="domain" description="IrrE N-terminal-like" evidence="1">
    <location>
        <begin position="26"/>
        <end position="121"/>
    </location>
</feature>
<proteinExistence type="predicted"/>
<dbReference type="RefSeq" id="WP_038268864.1">
    <property type="nucleotide sequence ID" value="NZ_JAKNGE010000058.1"/>
</dbReference>
<evidence type="ECO:0000313" key="2">
    <source>
        <dbReference type="EMBL" id="MCG4749284.1"/>
    </source>
</evidence>
<dbReference type="Gene3D" id="1.10.10.2910">
    <property type="match status" value="1"/>
</dbReference>
<dbReference type="AlphaFoldDB" id="A0AAW5C279"/>
<evidence type="ECO:0000313" key="3">
    <source>
        <dbReference type="Proteomes" id="UP001299608"/>
    </source>
</evidence>
<evidence type="ECO:0000259" key="1">
    <source>
        <dbReference type="Pfam" id="PF06114"/>
    </source>
</evidence>
<reference evidence="2" key="1">
    <citation type="submission" date="2022-01" db="EMBL/GenBank/DDBJ databases">
        <title>Collection of gut derived symbiotic bacterial strains cultured from healthy donors.</title>
        <authorList>
            <person name="Lin H."/>
            <person name="Kohout C."/>
            <person name="Waligurski E."/>
            <person name="Pamer E.G."/>
        </authorList>
    </citation>
    <scope>NUCLEOTIDE SEQUENCE</scope>
    <source>
        <strain evidence="2">DFI.6.55</strain>
    </source>
</reference>
<organism evidence="2 3">
    <name type="scientific">Enterocloster aldenensis</name>
    <dbReference type="NCBI Taxonomy" id="358742"/>
    <lineage>
        <taxon>Bacteria</taxon>
        <taxon>Bacillati</taxon>
        <taxon>Bacillota</taxon>
        <taxon>Clostridia</taxon>
        <taxon>Lachnospirales</taxon>
        <taxon>Lachnospiraceae</taxon>
        <taxon>Enterocloster</taxon>
    </lineage>
</organism>
<dbReference type="Pfam" id="PF06114">
    <property type="entry name" value="Peptidase_M78"/>
    <property type="match status" value="1"/>
</dbReference>
<dbReference type="PANTHER" id="PTHR43236">
    <property type="entry name" value="ANTITOXIN HIGA1"/>
    <property type="match status" value="1"/>
</dbReference>
<dbReference type="SUPFAM" id="SSF55486">
    <property type="entry name" value="Metalloproteases ('zincins'), catalytic domain"/>
    <property type="match status" value="1"/>
</dbReference>